<evidence type="ECO:0008006" key="3">
    <source>
        <dbReference type="Google" id="ProtNLM"/>
    </source>
</evidence>
<keyword evidence="2" id="KW-1185">Reference proteome</keyword>
<evidence type="ECO:0000313" key="1">
    <source>
        <dbReference type="EMBL" id="MEE1973475.1"/>
    </source>
</evidence>
<accession>A0ABU7IKJ4</accession>
<proteinExistence type="predicted"/>
<comment type="caution">
    <text evidence="1">The sequence shown here is derived from an EMBL/GenBank/DDBJ whole genome shotgun (WGS) entry which is preliminary data.</text>
</comment>
<protein>
    <recommendedName>
        <fullName evidence="3">Lipoprotein</fullName>
    </recommendedName>
</protein>
<dbReference type="EMBL" id="JAZDDF010000007">
    <property type="protein sequence ID" value="MEE1973475.1"/>
    <property type="molecule type" value="Genomic_DNA"/>
</dbReference>
<reference evidence="1 2" key="1">
    <citation type="submission" date="2024-01" db="EMBL/GenBank/DDBJ databases">
        <title>Maribacter spp. originated from different algae showed divergent polysaccharides utilization ability.</title>
        <authorList>
            <person name="Wang H."/>
            <person name="Wu Y."/>
        </authorList>
    </citation>
    <scope>NUCLEOTIDE SEQUENCE [LARGE SCALE GENOMIC DNA]</scope>
    <source>
        <strain evidence="1 2">KPT27_14</strain>
    </source>
</reference>
<dbReference type="Proteomes" id="UP001343698">
    <property type="component" value="Unassembled WGS sequence"/>
</dbReference>
<gene>
    <name evidence="1" type="ORF">V1H85_13515</name>
</gene>
<evidence type="ECO:0000313" key="2">
    <source>
        <dbReference type="Proteomes" id="UP001343698"/>
    </source>
</evidence>
<sequence>MSKYLVVMSLPLINSCIPIRIAPSIEDYTISKGKKFKRQLPKRQMYIFEDPKQANEFYNYINIKYSLNDVDVWLDVPFTIEDKDFLFSFYEVEIPTKTVNLVPLSIDGVLHTAELDPVMGNLYETRKGNWYIAI</sequence>
<dbReference type="RefSeq" id="WP_272637516.1">
    <property type="nucleotide sequence ID" value="NZ_JAZDDF010000007.1"/>
</dbReference>
<name>A0ABU7IKJ4_9FLAO</name>
<organism evidence="1 2">
    <name type="scientific">Maribacter flavus</name>
    <dbReference type="NCBI Taxonomy" id="1658664"/>
    <lineage>
        <taxon>Bacteria</taxon>
        <taxon>Pseudomonadati</taxon>
        <taxon>Bacteroidota</taxon>
        <taxon>Flavobacteriia</taxon>
        <taxon>Flavobacteriales</taxon>
        <taxon>Flavobacteriaceae</taxon>
        <taxon>Maribacter</taxon>
    </lineage>
</organism>